<sequence length="206" mass="22747">MTVAALEKTDYDVLNTITLKKMATPAAVVRASGRDTAEVETAFERLAAQGLVAVASGAALPTDEAEPALLDAAARIYASVRTDPLVGSLVEKFETVNRHFLKTMSSWQLIDAGGKKIANTHTDSAYDDKVVFRLGRLIQQLVPLLDALAEHDRRFAMYQRRFTAATHAVDRGEHELVSSPTADSIHNIWFEFHEDLLRTLGRERAE</sequence>
<dbReference type="AlphaFoldDB" id="A0A1I5VG60"/>
<dbReference type="OrthoDB" id="3568381at2"/>
<reference evidence="2 3" key="1">
    <citation type="submission" date="2016-10" db="EMBL/GenBank/DDBJ databases">
        <authorList>
            <person name="de Groot N.N."/>
        </authorList>
    </citation>
    <scope>NUCLEOTIDE SEQUENCE [LARGE SCALE GENOMIC DNA]</scope>
    <source>
        <strain evidence="2 3">DSM 44637</strain>
    </source>
</reference>
<dbReference type="EMBL" id="JAAGNC010000012">
    <property type="protein sequence ID" value="NEC54315.1"/>
    <property type="molecule type" value="Genomic_DNA"/>
</dbReference>
<dbReference type="EMBL" id="FOWC01000008">
    <property type="protein sequence ID" value="SFQ06337.1"/>
    <property type="molecule type" value="Genomic_DNA"/>
</dbReference>
<reference evidence="1 4" key="2">
    <citation type="submission" date="2020-01" db="EMBL/GenBank/DDBJ databases">
        <title>Insect and environment-associated Actinomycetes.</title>
        <authorList>
            <person name="Currrie C."/>
            <person name="Chevrette M."/>
            <person name="Carlson C."/>
            <person name="Stubbendieck R."/>
            <person name="Wendt-Pienkowski E."/>
        </authorList>
    </citation>
    <scope>NUCLEOTIDE SEQUENCE [LARGE SCALE GENOMIC DNA]</scope>
    <source>
        <strain evidence="1 4">SID8386</strain>
    </source>
</reference>
<evidence type="ECO:0000313" key="3">
    <source>
        <dbReference type="Proteomes" id="UP000199137"/>
    </source>
</evidence>
<dbReference type="Proteomes" id="UP000470404">
    <property type="component" value="Unassembled WGS sequence"/>
</dbReference>
<keyword evidence="4" id="KW-1185">Reference proteome</keyword>
<accession>A0A1I5VG60</accession>
<gene>
    <name evidence="1" type="ORF">G3I59_01470</name>
    <name evidence="2" type="ORF">SAMN05421854_108333</name>
</gene>
<dbReference type="RefSeq" id="WP_067592445.1">
    <property type="nucleotide sequence ID" value="NZ_FOWC01000008.1"/>
</dbReference>
<dbReference type="STRING" id="112413.SAMN05421854_108333"/>
<evidence type="ECO:0000313" key="1">
    <source>
        <dbReference type="EMBL" id="NEC54315.1"/>
    </source>
</evidence>
<proteinExistence type="predicted"/>
<organism evidence="2 3">
    <name type="scientific">Amycolatopsis rubida</name>
    <dbReference type="NCBI Taxonomy" id="112413"/>
    <lineage>
        <taxon>Bacteria</taxon>
        <taxon>Bacillati</taxon>
        <taxon>Actinomycetota</taxon>
        <taxon>Actinomycetes</taxon>
        <taxon>Pseudonocardiales</taxon>
        <taxon>Pseudonocardiaceae</taxon>
        <taxon>Amycolatopsis</taxon>
    </lineage>
</organism>
<dbReference type="Proteomes" id="UP000199137">
    <property type="component" value="Unassembled WGS sequence"/>
</dbReference>
<evidence type="ECO:0000313" key="2">
    <source>
        <dbReference type="EMBL" id="SFQ06337.1"/>
    </source>
</evidence>
<evidence type="ECO:0000313" key="4">
    <source>
        <dbReference type="Proteomes" id="UP000470404"/>
    </source>
</evidence>
<protein>
    <submittedName>
        <fullName evidence="2">Uncharacterized protein</fullName>
    </submittedName>
</protein>
<name>A0A1I5VG60_9PSEU</name>